<gene>
    <name evidence="14" type="ORF">B2M26_13415</name>
</gene>
<evidence type="ECO:0000259" key="13">
    <source>
        <dbReference type="Pfam" id="PF13490"/>
    </source>
</evidence>
<dbReference type="InterPro" id="IPR041916">
    <property type="entry name" value="Anti_sigma_zinc_sf"/>
</dbReference>
<keyword evidence="15" id="KW-1185">Reference proteome</keyword>
<keyword evidence="5 11" id="KW-1133">Transmembrane helix</keyword>
<dbReference type="PANTHER" id="PTHR37461">
    <property type="entry name" value="ANTI-SIGMA-K FACTOR RSKA"/>
    <property type="match status" value="1"/>
</dbReference>
<dbReference type="InterPro" id="IPR027383">
    <property type="entry name" value="Znf_put"/>
</dbReference>
<dbReference type="Gene3D" id="1.10.10.1320">
    <property type="entry name" value="Anti-sigma factor, zinc-finger domain"/>
    <property type="match status" value="1"/>
</dbReference>
<evidence type="ECO:0000259" key="12">
    <source>
        <dbReference type="Pfam" id="PF10099"/>
    </source>
</evidence>
<evidence type="ECO:0000256" key="7">
    <source>
        <dbReference type="ARBA" id="ARBA00024353"/>
    </source>
</evidence>
<dbReference type="GO" id="GO:0016989">
    <property type="term" value="F:sigma factor antagonist activity"/>
    <property type="evidence" value="ECO:0007669"/>
    <property type="project" value="TreeGrafter"/>
</dbReference>
<dbReference type="EMBL" id="MWPS01000043">
    <property type="protein sequence ID" value="OPG15145.1"/>
    <property type="molecule type" value="Genomic_DNA"/>
</dbReference>
<dbReference type="AlphaFoldDB" id="A0A1V4EQD7"/>
<evidence type="ECO:0000256" key="10">
    <source>
        <dbReference type="ARBA" id="ARBA00030803"/>
    </source>
</evidence>
<evidence type="ECO:0000256" key="9">
    <source>
        <dbReference type="ARBA" id="ARBA00029829"/>
    </source>
</evidence>
<protein>
    <recommendedName>
        <fullName evidence="8">Anti-sigma-W factor RsiW</fullName>
    </recommendedName>
    <alternativeName>
        <fullName evidence="10">Regulator of SigK</fullName>
    </alternativeName>
    <alternativeName>
        <fullName evidence="9">Sigma-K anti-sigma factor RskA</fullName>
    </alternativeName>
</protein>
<comment type="caution">
    <text evidence="14">The sequence shown here is derived from an EMBL/GenBank/DDBJ whole genome shotgun (WGS) entry which is preliminary data.</text>
</comment>
<evidence type="ECO:0000256" key="1">
    <source>
        <dbReference type="ARBA" id="ARBA00004167"/>
    </source>
</evidence>
<keyword evidence="6 11" id="KW-0472">Membrane</keyword>
<keyword evidence="3" id="KW-1003">Cell membrane</keyword>
<dbReference type="Pfam" id="PF13490">
    <property type="entry name" value="zf-HC2"/>
    <property type="match status" value="1"/>
</dbReference>
<comment type="similarity">
    <text evidence="7">Belongs to the zinc-associated anti-sigma factor (ZAS) superfamily. Anti-sigma-W factor family.</text>
</comment>
<dbReference type="OrthoDB" id="150725at2"/>
<evidence type="ECO:0000256" key="2">
    <source>
        <dbReference type="ARBA" id="ARBA00004236"/>
    </source>
</evidence>
<accession>A0A1V4EQD7</accession>
<feature type="transmembrane region" description="Helical" evidence="11">
    <location>
        <begin position="124"/>
        <end position="143"/>
    </location>
</feature>
<evidence type="ECO:0000313" key="14">
    <source>
        <dbReference type="EMBL" id="OPG15145.1"/>
    </source>
</evidence>
<name>A0A1V4EQD7_9BACL</name>
<dbReference type="GO" id="GO:0005886">
    <property type="term" value="C:plasma membrane"/>
    <property type="evidence" value="ECO:0007669"/>
    <property type="project" value="UniProtKB-SubCell"/>
</dbReference>
<feature type="domain" description="Anti-sigma K factor RskA C-terminal" evidence="12">
    <location>
        <begin position="130"/>
        <end position="264"/>
    </location>
</feature>
<feature type="domain" description="Putative zinc-finger" evidence="13">
    <location>
        <begin position="19"/>
        <end position="43"/>
    </location>
</feature>
<evidence type="ECO:0000256" key="6">
    <source>
        <dbReference type="ARBA" id="ARBA00023136"/>
    </source>
</evidence>
<evidence type="ECO:0000256" key="11">
    <source>
        <dbReference type="SAM" id="Phobius"/>
    </source>
</evidence>
<dbReference type="InterPro" id="IPR018764">
    <property type="entry name" value="RskA_C"/>
</dbReference>
<keyword evidence="4 11" id="KW-0812">Transmembrane</keyword>
<comment type="subcellular location">
    <subcellularLocation>
        <location evidence="2">Cell membrane</location>
    </subcellularLocation>
    <subcellularLocation>
        <location evidence="1">Membrane</location>
        <topology evidence="1">Single-pass membrane protein</topology>
    </subcellularLocation>
</comment>
<sequence length="273" mass="29907">MGGYNMIEQETLCSLREMYVLGGLSEKEQGAFERHLLTCSSCQVEVRSLREVEAWLLEDYASIDPPSGMKERVLHHVFADTVDSAWEKAVPFVDVSKEKRSDLIQASPRLKTVRSGLMYRKVSAWQSLLASAAIAVIAVFVTLQSVRAPISPSLPMLGRVQQSLTLKSTSFIPLAQARVMITQMGSQKQLYISLSHLAPVTGTEAYQVWLVQPRGRGLAVHSLGVFLPMKNGSAAFASTIPTGNYSMIAITLEPRTINKTPQGPKVLMGTANV</sequence>
<evidence type="ECO:0000313" key="15">
    <source>
        <dbReference type="Proteomes" id="UP000190229"/>
    </source>
</evidence>
<organism evidence="14 15">
    <name type="scientific">Ferroacidibacillus organovorans</name>
    <dbReference type="NCBI Taxonomy" id="1765683"/>
    <lineage>
        <taxon>Bacteria</taxon>
        <taxon>Bacillati</taxon>
        <taxon>Bacillota</taxon>
        <taxon>Bacilli</taxon>
        <taxon>Bacillales</taxon>
        <taxon>Alicyclobacillaceae</taxon>
        <taxon>Ferroacidibacillus</taxon>
    </lineage>
</organism>
<proteinExistence type="inferred from homology"/>
<dbReference type="Pfam" id="PF10099">
    <property type="entry name" value="RskA_C"/>
    <property type="match status" value="1"/>
</dbReference>
<reference evidence="14 15" key="1">
    <citation type="submission" date="2017-02" db="EMBL/GenBank/DDBJ databases">
        <title>Draft genome of Acidibacillus ferrooxidans Huett2.</title>
        <authorList>
            <person name="Schopf S."/>
        </authorList>
    </citation>
    <scope>NUCLEOTIDE SEQUENCE [LARGE SCALE GENOMIC DNA]</scope>
    <source>
        <strain evidence="14 15">Huett2</strain>
    </source>
</reference>
<evidence type="ECO:0000256" key="5">
    <source>
        <dbReference type="ARBA" id="ARBA00022989"/>
    </source>
</evidence>
<dbReference type="GO" id="GO:0006417">
    <property type="term" value="P:regulation of translation"/>
    <property type="evidence" value="ECO:0007669"/>
    <property type="project" value="TreeGrafter"/>
</dbReference>
<evidence type="ECO:0000256" key="3">
    <source>
        <dbReference type="ARBA" id="ARBA00022475"/>
    </source>
</evidence>
<evidence type="ECO:0000256" key="4">
    <source>
        <dbReference type="ARBA" id="ARBA00022692"/>
    </source>
</evidence>
<dbReference type="Proteomes" id="UP000190229">
    <property type="component" value="Unassembled WGS sequence"/>
</dbReference>
<dbReference type="PANTHER" id="PTHR37461:SF1">
    <property type="entry name" value="ANTI-SIGMA-K FACTOR RSKA"/>
    <property type="match status" value="1"/>
</dbReference>
<dbReference type="InterPro" id="IPR051474">
    <property type="entry name" value="Anti-sigma-K/W_factor"/>
</dbReference>
<evidence type="ECO:0000256" key="8">
    <source>
        <dbReference type="ARBA" id="ARBA00024438"/>
    </source>
</evidence>